<organism evidence="2 3">
    <name type="scientific">Araneus ventricosus</name>
    <name type="common">Orbweaver spider</name>
    <name type="synonym">Epeira ventricosa</name>
    <dbReference type="NCBI Taxonomy" id="182803"/>
    <lineage>
        <taxon>Eukaryota</taxon>
        <taxon>Metazoa</taxon>
        <taxon>Ecdysozoa</taxon>
        <taxon>Arthropoda</taxon>
        <taxon>Chelicerata</taxon>
        <taxon>Arachnida</taxon>
        <taxon>Araneae</taxon>
        <taxon>Araneomorphae</taxon>
        <taxon>Entelegynae</taxon>
        <taxon>Araneoidea</taxon>
        <taxon>Araneidae</taxon>
        <taxon>Araneus</taxon>
    </lineage>
</organism>
<evidence type="ECO:0000313" key="3">
    <source>
        <dbReference type="Proteomes" id="UP000499080"/>
    </source>
</evidence>
<feature type="region of interest" description="Disordered" evidence="1">
    <location>
        <begin position="1"/>
        <end position="20"/>
    </location>
</feature>
<keyword evidence="3" id="KW-1185">Reference proteome</keyword>
<dbReference type="OrthoDB" id="5985073at2759"/>
<reference evidence="2 3" key="1">
    <citation type="journal article" date="2019" name="Sci. Rep.">
        <title>Orb-weaving spider Araneus ventricosus genome elucidates the spidroin gene catalogue.</title>
        <authorList>
            <person name="Kono N."/>
            <person name="Nakamura H."/>
            <person name="Ohtoshi R."/>
            <person name="Moran D.A.P."/>
            <person name="Shinohara A."/>
            <person name="Yoshida Y."/>
            <person name="Fujiwara M."/>
            <person name="Mori M."/>
            <person name="Tomita M."/>
            <person name="Arakawa K."/>
        </authorList>
    </citation>
    <scope>NUCLEOTIDE SEQUENCE [LARGE SCALE GENOMIC DNA]</scope>
</reference>
<evidence type="ECO:0000313" key="2">
    <source>
        <dbReference type="EMBL" id="GBM48993.1"/>
    </source>
</evidence>
<dbReference type="EMBL" id="BGPR01001236">
    <property type="protein sequence ID" value="GBM48993.1"/>
    <property type="molecule type" value="Genomic_DNA"/>
</dbReference>
<dbReference type="AlphaFoldDB" id="A0A4Y2G5Y1"/>
<proteinExistence type="predicted"/>
<comment type="caution">
    <text evidence="2">The sequence shown here is derived from an EMBL/GenBank/DDBJ whole genome shotgun (WGS) entry which is preliminary data.</text>
</comment>
<sequence length="121" mass="13487">MSITIPELAPPLQTSAPHQREDVWPPTYDVACNRTKWFILVPPVGAGTSFPHNSGKSDVSQPGSRLSNHLTTDLQWNRISSLVPSGPEAETLPLGHRGLCKLQWTLCTVWVREYRKTAVEE</sequence>
<protein>
    <submittedName>
        <fullName evidence="2">Uncharacterized protein</fullName>
    </submittedName>
</protein>
<gene>
    <name evidence="2" type="ORF">AVEN_55205_1</name>
</gene>
<dbReference type="Proteomes" id="UP000499080">
    <property type="component" value="Unassembled WGS sequence"/>
</dbReference>
<accession>A0A4Y2G5Y1</accession>
<name>A0A4Y2G5Y1_ARAVE</name>
<evidence type="ECO:0000256" key="1">
    <source>
        <dbReference type="SAM" id="MobiDB-lite"/>
    </source>
</evidence>